<dbReference type="HOGENOM" id="CLU_031314_1_0_1"/>
<keyword evidence="2" id="KW-1185">Reference proteome</keyword>
<sequence>PKLYKYYNDVVCRTEKFDPSLQFPFPKSVFSMATFNLGGCVFTERHFDVCDFAGGLCSIQALGNYNHKKCGHLVLYELRLVIEFPPRSEASIPSACVSHSNIPVTEEDEFRASFTQYTLGGLCQW</sequence>
<name>R7RZP2_PUNST</name>
<evidence type="ECO:0000313" key="1">
    <source>
        <dbReference type="EMBL" id="EIN03453.1"/>
    </source>
</evidence>
<dbReference type="KEGG" id="psq:PUNSTDRAFT_31403"/>
<evidence type="ECO:0000313" key="2">
    <source>
        <dbReference type="Proteomes" id="UP000054196"/>
    </source>
</evidence>
<dbReference type="AlphaFoldDB" id="R7RZP2"/>
<dbReference type="OMA" id="RYSICCF"/>
<dbReference type="Gene3D" id="3.60.130.30">
    <property type="match status" value="1"/>
</dbReference>
<dbReference type="eggNOG" id="ENOG502SNUP">
    <property type="taxonomic scope" value="Eukaryota"/>
</dbReference>
<feature type="non-terminal residue" evidence="1">
    <location>
        <position position="125"/>
    </location>
</feature>
<dbReference type="Proteomes" id="UP000054196">
    <property type="component" value="Unassembled WGS sequence"/>
</dbReference>
<protein>
    <submittedName>
        <fullName evidence="1">Uncharacterized protein</fullName>
    </submittedName>
</protein>
<dbReference type="OrthoDB" id="3202607at2759"/>
<organism evidence="1 2">
    <name type="scientific">Punctularia strigosozonata (strain HHB-11173)</name>
    <name type="common">White-rot fungus</name>
    <dbReference type="NCBI Taxonomy" id="741275"/>
    <lineage>
        <taxon>Eukaryota</taxon>
        <taxon>Fungi</taxon>
        <taxon>Dikarya</taxon>
        <taxon>Basidiomycota</taxon>
        <taxon>Agaricomycotina</taxon>
        <taxon>Agaricomycetes</taxon>
        <taxon>Corticiales</taxon>
        <taxon>Punctulariaceae</taxon>
        <taxon>Punctularia</taxon>
    </lineage>
</organism>
<gene>
    <name evidence="1" type="ORF">PUNSTDRAFT_31403</name>
</gene>
<reference evidence="2" key="1">
    <citation type="journal article" date="2012" name="Science">
        <title>The Paleozoic origin of enzymatic lignin decomposition reconstructed from 31 fungal genomes.</title>
        <authorList>
            <person name="Floudas D."/>
            <person name="Binder M."/>
            <person name="Riley R."/>
            <person name="Barry K."/>
            <person name="Blanchette R.A."/>
            <person name="Henrissat B."/>
            <person name="Martinez A.T."/>
            <person name="Otillar R."/>
            <person name="Spatafora J.W."/>
            <person name="Yadav J.S."/>
            <person name="Aerts A."/>
            <person name="Benoit I."/>
            <person name="Boyd A."/>
            <person name="Carlson A."/>
            <person name="Copeland A."/>
            <person name="Coutinho P.M."/>
            <person name="de Vries R.P."/>
            <person name="Ferreira P."/>
            <person name="Findley K."/>
            <person name="Foster B."/>
            <person name="Gaskell J."/>
            <person name="Glotzer D."/>
            <person name="Gorecki P."/>
            <person name="Heitman J."/>
            <person name="Hesse C."/>
            <person name="Hori C."/>
            <person name="Igarashi K."/>
            <person name="Jurgens J.A."/>
            <person name="Kallen N."/>
            <person name="Kersten P."/>
            <person name="Kohler A."/>
            <person name="Kuees U."/>
            <person name="Kumar T.K.A."/>
            <person name="Kuo A."/>
            <person name="LaButti K."/>
            <person name="Larrondo L.F."/>
            <person name="Lindquist E."/>
            <person name="Ling A."/>
            <person name="Lombard V."/>
            <person name="Lucas S."/>
            <person name="Lundell T."/>
            <person name="Martin R."/>
            <person name="McLaughlin D.J."/>
            <person name="Morgenstern I."/>
            <person name="Morin E."/>
            <person name="Murat C."/>
            <person name="Nagy L.G."/>
            <person name="Nolan M."/>
            <person name="Ohm R.A."/>
            <person name="Patyshakuliyeva A."/>
            <person name="Rokas A."/>
            <person name="Ruiz-Duenas F.J."/>
            <person name="Sabat G."/>
            <person name="Salamov A."/>
            <person name="Samejima M."/>
            <person name="Schmutz J."/>
            <person name="Slot J.C."/>
            <person name="St John F."/>
            <person name="Stenlid J."/>
            <person name="Sun H."/>
            <person name="Sun S."/>
            <person name="Syed K."/>
            <person name="Tsang A."/>
            <person name="Wiebenga A."/>
            <person name="Young D."/>
            <person name="Pisabarro A."/>
            <person name="Eastwood D.C."/>
            <person name="Martin F."/>
            <person name="Cullen D."/>
            <person name="Grigoriev I.V."/>
            <person name="Hibbett D.S."/>
        </authorList>
    </citation>
    <scope>NUCLEOTIDE SEQUENCE [LARGE SCALE GENOMIC DNA]</scope>
    <source>
        <strain evidence="2">HHB-11173 SS5</strain>
    </source>
</reference>
<proteinExistence type="predicted"/>
<dbReference type="EMBL" id="JH687564">
    <property type="protein sequence ID" value="EIN03453.1"/>
    <property type="molecule type" value="Genomic_DNA"/>
</dbReference>
<accession>R7RZP2</accession>
<dbReference type="RefSeq" id="XP_007389320.1">
    <property type="nucleotide sequence ID" value="XM_007389258.1"/>
</dbReference>
<feature type="non-terminal residue" evidence="1">
    <location>
        <position position="1"/>
    </location>
</feature>
<dbReference type="GeneID" id="18882156"/>